<evidence type="ECO:0000256" key="3">
    <source>
        <dbReference type="ARBA" id="ARBA00022448"/>
    </source>
</evidence>
<comment type="domain">
    <text evidence="15">Consists of two distinct domains; an N-terminal heme-containing oxygen-binding domain and a C-terminal reductase domain with binding sites for FAD and NAD(P)H.</text>
</comment>
<evidence type="ECO:0000259" key="17">
    <source>
        <dbReference type="PROSITE" id="PS51384"/>
    </source>
</evidence>
<dbReference type="InterPro" id="IPR000971">
    <property type="entry name" value="Globin"/>
</dbReference>
<proteinExistence type="inferred from homology"/>
<feature type="binding site" description="proximal binding residue" evidence="15">
    <location>
        <position position="90"/>
    </location>
    <ligand>
        <name>heme b</name>
        <dbReference type="ChEBI" id="CHEBI:60344"/>
    </ligand>
    <ligandPart>
        <name>Fe</name>
        <dbReference type="ChEBI" id="CHEBI:18248"/>
    </ligandPart>
</feature>
<feature type="binding site" evidence="15">
    <location>
        <begin position="281"/>
        <end position="286"/>
    </location>
    <ligand>
        <name>NADP(+)</name>
        <dbReference type="ChEBI" id="CHEBI:58349"/>
    </ligand>
</feature>
<evidence type="ECO:0000256" key="10">
    <source>
        <dbReference type="ARBA" id="ARBA00023002"/>
    </source>
</evidence>
<keyword evidence="4 15" id="KW-0349">Heme</keyword>
<dbReference type="KEGG" id="gtk:GT3570_08235"/>
<evidence type="ECO:0000313" key="18">
    <source>
        <dbReference type="EMBL" id="AWO76048.1"/>
    </source>
</evidence>
<dbReference type="EC" id="1.14.12.17" evidence="15"/>
<keyword evidence="3 15" id="KW-0813">Transport</keyword>
<keyword evidence="8 15" id="KW-0274">FAD</keyword>
<keyword evidence="5 15" id="KW-0561">Oxygen transport</keyword>
<dbReference type="SUPFAM" id="SSF46458">
    <property type="entry name" value="Globin-like"/>
    <property type="match status" value="1"/>
</dbReference>
<dbReference type="Gene3D" id="1.10.490.10">
    <property type="entry name" value="Globins"/>
    <property type="match status" value="1"/>
</dbReference>
<keyword evidence="11 15" id="KW-0408">Iron</keyword>
<dbReference type="GO" id="GO:0019825">
    <property type="term" value="F:oxygen binding"/>
    <property type="evidence" value="ECO:0007669"/>
    <property type="project" value="InterPro"/>
</dbReference>
<dbReference type="Pfam" id="PF00970">
    <property type="entry name" value="FAD_binding_6"/>
    <property type="match status" value="1"/>
</dbReference>
<dbReference type="FunFam" id="1.10.490.10:FF:000003">
    <property type="entry name" value="Flavohemoprotein"/>
    <property type="match status" value="1"/>
</dbReference>
<feature type="binding site" evidence="15">
    <location>
        <begin position="401"/>
        <end position="404"/>
    </location>
    <ligand>
        <name>FAD</name>
        <dbReference type="ChEBI" id="CHEBI:57692"/>
    </ligand>
</feature>
<dbReference type="GO" id="GO:0071949">
    <property type="term" value="F:FAD binding"/>
    <property type="evidence" value="ECO:0007669"/>
    <property type="project" value="InterPro"/>
</dbReference>
<dbReference type="SUPFAM" id="SSF52343">
    <property type="entry name" value="Ferredoxin reductase-like, C-terminal NADP-linked domain"/>
    <property type="match status" value="1"/>
</dbReference>
<evidence type="ECO:0000256" key="6">
    <source>
        <dbReference type="ARBA" id="ARBA00022630"/>
    </source>
</evidence>
<dbReference type="RefSeq" id="WP_020279469.1">
    <property type="nucleotide sequence ID" value="NZ_CP014335.1"/>
</dbReference>
<dbReference type="InterPro" id="IPR012292">
    <property type="entry name" value="Globin/Proto"/>
</dbReference>
<feature type="site" description="Involved in heme-bound ligand stabilization and O-O bond activation" evidence="15">
    <location>
        <position position="34"/>
    </location>
</feature>
<dbReference type="GO" id="GO:0071500">
    <property type="term" value="P:cellular response to nitrosative stress"/>
    <property type="evidence" value="ECO:0007669"/>
    <property type="project" value="TreeGrafter"/>
</dbReference>
<evidence type="ECO:0000256" key="1">
    <source>
        <dbReference type="ARBA" id="ARBA00006401"/>
    </source>
</evidence>
<dbReference type="InterPro" id="IPR009050">
    <property type="entry name" value="Globin-like_sf"/>
</dbReference>
<evidence type="ECO:0000256" key="8">
    <source>
        <dbReference type="ARBA" id="ARBA00022827"/>
    </source>
</evidence>
<dbReference type="AlphaFoldDB" id="A0A2Z3NB00"/>
<dbReference type="Pfam" id="PF00175">
    <property type="entry name" value="NAD_binding_1"/>
    <property type="match status" value="1"/>
</dbReference>
<comment type="catalytic activity">
    <reaction evidence="13 15">
        <text>2 nitric oxide + NADH + 2 O2 = 2 nitrate + NAD(+) + H(+)</text>
        <dbReference type="Rhea" id="RHEA:19469"/>
        <dbReference type="ChEBI" id="CHEBI:15378"/>
        <dbReference type="ChEBI" id="CHEBI:15379"/>
        <dbReference type="ChEBI" id="CHEBI:16480"/>
        <dbReference type="ChEBI" id="CHEBI:17632"/>
        <dbReference type="ChEBI" id="CHEBI:57540"/>
        <dbReference type="ChEBI" id="CHEBI:57945"/>
        <dbReference type="EC" id="1.14.12.17"/>
    </reaction>
</comment>
<comment type="similarity">
    <text evidence="1 15">In the C-terminal section; belongs to the flavoprotein pyridine nucleotide cytochrome reductase family.</text>
</comment>
<feature type="active site" description="Charge relay system" evidence="15">
    <location>
        <position position="142"/>
    </location>
</feature>
<dbReference type="GO" id="GO:0009636">
    <property type="term" value="P:response to toxic substance"/>
    <property type="evidence" value="ECO:0007669"/>
    <property type="project" value="UniProtKB-KW"/>
</dbReference>
<evidence type="ECO:0000256" key="15">
    <source>
        <dbReference type="HAMAP-Rule" id="MF_01252"/>
    </source>
</evidence>
<feature type="site" description="Influences the redox potential of the prosthetic heme and FAD groups" evidence="15">
    <location>
        <position position="89"/>
    </location>
</feature>
<evidence type="ECO:0000256" key="13">
    <source>
        <dbReference type="ARBA" id="ARBA00048649"/>
    </source>
</evidence>
<dbReference type="CDD" id="cd14777">
    <property type="entry name" value="Yhb1-globin-like"/>
    <property type="match status" value="1"/>
</dbReference>
<feature type="binding site" evidence="15">
    <location>
        <begin position="211"/>
        <end position="214"/>
    </location>
    <ligand>
        <name>FAD</name>
        <dbReference type="ChEBI" id="CHEBI:57692"/>
    </ligand>
</feature>
<dbReference type="PROSITE" id="PS01033">
    <property type="entry name" value="GLOBIN"/>
    <property type="match status" value="1"/>
</dbReference>
<feature type="region of interest" description="Reductase" evidence="15">
    <location>
        <begin position="154"/>
        <end position="411"/>
    </location>
</feature>
<feature type="active site" description="Charge relay system" evidence="15">
    <location>
        <position position="100"/>
    </location>
</feature>
<dbReference type="PANTHER" id="PTHR43396">
    <property type="entry name" value="FLAVOHEMOPROTEIN"/>
    <property type="match status" value="1"/>
</dbReference>
<comment type="function">
    <text evidence="15">Is involved in NO detoxification in an aerobic process, termed nitric oxide dioxygenase (NOD) reaction that utilizes O(2) and NAD(P)H to convert NO to nitrate, which protects the bacterium from various noxious nitrogen compounds. Therefore, plays a central role in the inducible response to nitrosative stress.</text>
</comment>
<dbReference type="FunFam" id="2.40.30.10:FF:000034">
    <property type="entry name" value="Flavohemoprotein"/>
    <property type="match status" value="1"/>
</dbReference>
<comment type="similarity">
    <text evidence="2 15">Belongs to the globin family. Two-domain flavohemoproteins subfamily.</text>
</comment>
<dbReference type="GO" id="GO:0046210">
    <property type="term" value="P:nitric oxide catabolic process"/>
    <property type="evidence" value="ECO:0007669"/>
    <property type="project" value="TreeGrafter"/>
</dbReference>
<dbReference type="NCBIfam" id="NF009805">
    <property type="entry name" value="PRK13289.1"/>
    <property type="match status" value="1"/>
</dbReference>
<feature type="domain" description="FAD-binding FR-type" evidence="17">
    <location>
        <begin position="157"/>
        <end position="268"/>
    </location>
</feature>
<reference evidence="19" key="1">
    <citation type="submission" date="2018-02" db="EMBL/GenBank/DDBJ databases">
        <title>The complete genome of bacterial strain SGAirxxxx.</title>
        <authorList>
            <person name="Schuster S.C."/>
        </authorList>
    </citation>
    <scope>NUCLEOTIDE SEQUENCE [LARGE SCALE GENOMIC DNA]</scope>
    <source>
        <strain evidence="19">SGAir0734</strain>
    </source>
</reference>
<dbReference type="InterPro" id="IPR001433">
    <property type="entry name" value="OxRdtase_FAD/NAD-bd"/>
</dbReference>
<dbReference type="CDD" id="cd06184">
    <property type="entry name" value="flavohem_like_fad_nad_binding"/>
    <property type="match status" value="1"/>
</dbReference>
<evidence type="ECO:0000256" key="7">
    <source>
        <dbReference type="ARBA" id="ARBA00022723"/>
    </source>
</evidence>
<protein>
    <recommendedName>
        <fullName evidence="15">Flavohemoprotein</fullName>
    </recommendedName>
    <alternativeName>
        <fullName evidence="15">Flavohemoglobin</fullName>
    </alternativeName>
    <alternativeName>
        <fullName evidence="15">Hemoglobin-like protein</fullName>
    </alternativeName>
    <alternativeName>
        <fullName evidence="15">Nitric oxide dioxygenase</fullName>
        <shortName evidence="15">NO oxygenase</shortName>
        <shortName evidence="15">NOD</shortName>
        <ecNumber evidence="15">1.14.12.17</ecNumber>
    </alternativeName>
</protein>
<sequence length="411" mass="46204">MTTTTKLHPKTIEIVKSTVPVLETHGEQITKRFYELMFSNHPELLHIFNHANQKQGRQQRALAAAVYAAARYIDQLDAILPVVRQIGHKHRSLGIKPEQYPIVGKHLLLAIKDVLGDAATDEVITAWTEAYEAIASVFIQVEKELYDEAAAKHGGWRDFRRFVVVKKVKESGVITSFYLEPEDGKAISDYLPGQYVSVKLSIPGETYTHIRQYSLSDAPGKGYYRISVKREAATADKPAGIVSNYLHDHVQEGDVLELSAPAGDFTLDLSKTTPVVFISGGVGITPLLSMAHTLAIRQPTRPAAFLHAALNGRVHAFDKELRMLAERPSFSYRICYESPSDEDRRHPHFGKEGRIDLAWMQSVIPTKDADFYFCGPMPFMKTVYRALKQWSVPEEHIHYEFFGPAGDLTKD</sequence>
<dbReference type="GO" id="GO:0005344">
    <property type="term" value="F:oxygen carrier activity"/>
    <property type="evidence" value="ECO:0007669"/>
    <property type="project" value="UniProtKB-UniRule"/>
</dbReference>
<organism evidence="18 19">
    <name type="scientific">Geobacillus thermoleovorans</name>
    <name type="common">Bacillus thermoleovorans</name>
    <dbReference type="NCBI Taxonomy" id="33941"/>
    <lineage>
        <taxon>Bacteria</taxon>
        <taxon>Bacillati</taxon>
        <taxon>Bacillota</taxon>
        <taxon>Bacilli</taxon>
        <taxon>Bacillales</taxon>
        <taxon>Anoxybacillaceae</taxon>
        <taxon>Geobacillus</taxon>
        <taxon>Geobacillus thermoleovorans group</taxon>
    </lineage>
</organism>
<keyword evidence="12 15" id="KW-0520">NAD</keyword>
<evidence type="ECO:0000256" key="9">
    <source>
        <dbReference type="ARBA" id="ARBA00022857"/>
    </source>
</evidence>
<dbReference type="Gene3D" id="3.40.50.80">
    <property type="entry name" value="Nucleotide-binding domain of ferredoxin-NADP reductase (FNR) module"/>
    <property type="match status" value="1"/>
</dbReference>
<dbReference type="GO" id="GO:0020037">
    <property type="term" value="F:heme binding"/>
    <property type="evidence" value="ECO:0007669"/>
    <property type="project" value="InterPro"/>
</dbReference>
<dbReference type="InterPro" id="IPR017927">
    <property type="entry name" value="FAD-bd_FR_type"/>
</dbReference>
<dbReference type="GeneID" id="32063608"/>
<dbReference type="InterPro" id="IPR017938">
    <property type="entry name" value="Riboflavin_synthase-like_b-brl"/>
</dbReference>
<evidence type="ECO:0000256" key="5">
    <source>
        <dbReference type="ARBA" id="ARBA00022621"/>
    </source>
</evidence>
<dbReference type="PANTHER" id="PTHR43396:SF3">
    <property type="entry name" value="FLAVOHEMOPROTEIN"/>
    <property type="match status" value="1"/>
</dbReference>
<keyword evidence="6 15" id="KW-0285">Flavoprotein</keyword>
<comment type="cofactor">
    <cofactor evidence="15">
        <name>heme b</name>
        <dbReference type="ChEBI" id="CHEBI:60344"/>
    </cofactor>
    <text evidence="15">Binds 1 heme b (iron(II)-protoporphyrin IX) group per subunit.</text>
</comment>
<dbReference type="SUPFAM" id="SSF63380">
    <property type="entry name" value="Riboflavin synthase domain-like"/>
    <property type="match status" value="1"/>
</dbReference>
<dbReference type="GO" id="GO:0046872">
    <property type="term" value="F:metal ion binding"/>
    <property type="evidence" value="ECO:0007669"/>
    <property type="project" value="UniProtKB-KW"/>
</dbReference>
<name>A0A2Z3NB00_GEOTH</name>
<feature type="binding site" evidence="15">
    <location>
        <position position="195"/>
    </location>
    <ligand>
        <name>FAD</name>
        <dbReference type="ChEBI" id="CHEBI:57692"/>
    </ligand>
</feature>
<keyword evidence="7 15" id="KW-0479">Metal-binding</keyword>
<dbReference type="Proteomes" id="UP000246996">
    <property type="component" value="Chromosome"/>
</dbReference>
<dbReference type="InterPro" id="IPR023950">
    <property type="entry name" value="Hmp"/>
</dbReference>
<comment type="cofactor">
    <cofactor evidence="15">
        <name>FAD</name>
        <dbReference type="ChEBI" id="CHEBI:57692"/>
    </cofactor>
    <text evidence="15">Binds 1 FAD per subunit.</text>
</comment>
<dbReference type="HAMAP" id="MF_01252">
    <property type="entry name" value="Hmp"/>
    <property type="match status" value="1"/>
</dbReference>
<accession>A0A2Z3NB00</accession>
<keyword evidence="10 15" id="KW-0560">Oxidoreductase</keyword>
<dbReference type="EMBL" id="CP027303">
    <property type="protein sequence ID" value="AWO76048.1"/>
    <property type="molecule type" value="Genomic_DNA"/>
</dbReference>
<evidence type="ECO:0000259" key="16">
    <source>
        <dbReference type="PROSITE" id="PS01033"/>
    </source>
</evidence>
<dbReference type="InterPro" id="IPR039261">
    <property type="entry name" value="FNR_nucleotide-bd"/>
</dbReference>
<dbReference type="PRINTS" id="PR00371">
    <property type="entry name" value="FPNCR"/>
</dbReference>
<dbReference type="InterPro" id="IPR001709">
    <property type="entry name" value="Flavoprot_Pyr_Nucl_cyt_Rdtase"/>
</dbReference>
<evidence type="ECO:0000256" key="4">
    <source>
        <dbReference type="ARBA" id="ARBA00022617"/>
    </source>
</evidence>
<keyword evidence="15" id="KW-0216">Detoxification</keyword>
<evidence type="ECO:0000256" key="14">
    <source>
        <dbReference type="ARBA" id="ARBA00049433"/>
    </source>
</evidence>
<dbReference type="PROSITE" id="PS51384">
    <property type="entry name" value="FAD_FR"/>
    <property type="match status" value="1"/>
</dbReference>
<keyword evidence="9 15" id="KW-0521">NADP</keyword>
<dbReference type="FunFam" id="3.40.50.80:FF:000010">
    <property type="entry name" value="Flavohemoprotein"/>
    <property type="match status" value="1"/>
</dbReference>
<dbReference type="Pfam" id="PF00042">
    <property type="entry name" value="Globin"/>
    <property type="match status" value="1"/>
</dbReference>
<dbReference type="Gene3D" id="2.40.30.10">
    <property type="entry name" value="Translation factors"/>
    <property type="match status" value="1"/>
</dbReference>
<evidence type="ECO:0000256" key="11">
    <source>
        <dbReference type="ARBA" id="ARBA00023004"/>
    </source>
</evidence>
<feature type="site" description="Influences the redox potential of the prosthetic heme and FAD groups" evidence="15">
    <location>
        <position position="400"/>
    </location>
</feature>
<evidence type="ECO:0000313" key="19">
    <source>
        <dbReference type="Proteomes" id="UP000246996"/>
    </source>
</evidence>
<gene>
    <name evidence="15" type="primary">hmp</name>
    <name evidence="18" type="ORF">C1N76_17045</name>
</gene>
<evidence type="ECO:0000256" key="12">
    <source>
        <dbReference type="ARBA" id="ARBA00023027"/>
    </source>
</evidence>
<dbReference type="GO" id="GO:0008941">
    <property type="term" value="F:nitric oxide dioxygenase NAD(P)H activity"/>
    <property type="evidence" value="ECO:0007669"/>
    <property type="project" value="UniProtKB-UniRule"/>
</dbReference>
<feature type="domain" description="Globin" evidence="16">
    <location>
        <begin position="6"/>
        <end position="143"/>
    </location>
</feature>
<comment type="catalytic activity">
    <reaction evidence="14 15">
        <text>2 nitric oxide + NADPH + 2 O2 = 2 nitrate + NADP(+) + H(+)</text>
        <dbReference type="Rhea" id="RHEA:19465"/>
        <dbReference type="ChEBI" id="CHEBI:15378"/>
        <dbReference type="ChEBI" id="CHEBI:15379"/>
        <dbReference type="ChEBI" id="CHEBI:16480"/>
        <dbReference type="ChEBI" id="CHEBI:17632"/>
        <dbReference type="ChEBI" id="CHEBI:57783"/>
        <dbReference type="ChEBI" id="CHEBI:58349"/>
        <dbReference type="EC" id="1.14.12.17"/>
    </reaction>
</comment>
<dbReference type="InterPro" id="IPR008333">
    <property type="entry name" value="Cbr1-like_FAD-bd_dom"/>
</dbReference>
<evidence type="ECO:0000256" key="2">
    <source>
        <dbReference type="ARBA" id="ARBA00008414"/>
    </source>
</evidence>